<feature type="domain" description="Enoyl reductase (ER)" evidence="12">
    <location>
        <begin position="6"/>
        <end position="297"/>
    </location>
</feature>
<dbReference type="InterPro" id="IPR011032">
    <property type="entry name" value="GroES-like_sf"/>
</dbReference>
<organism evidence="13 14">
    <name type="scientific">Brevibacterium celere</name>
    <dbReference type="NCBI Taxonomy" id="225845"/>
    <lineage>
        <taxon>Bacteria</taxon>
        <taxon>Bacillati</taxon>
        <taxon>Actinomycetota</taxon>
        <taxon>Actinomycetes</taxon>
        <taxon>Micrococcales</taxon>
        <taxon>Brevibacteriaceae</taxon>
        <taxon>Brevibacterium</taxon>
    </lineage>
</organism>
<evidence type="ECO:0000256" key="10">
    <source>
        <dbReference type="ARBA" id="ARBA00049243"/>
    </source>
</evidence>
<dbReference type="GO" id="GO:0004022">
    <property type="term" value="F:alcohol dehydrogenase (NAD+) activity"/>
    <property type="evidence" value="ECO:0007669"/>
    <property type="project" value="UniProtKB-EC"/>
</dbReference>
<dbReference type="GO" id="GO:0046872">
    <property type="term" value="F:metal ion binding"/>
    <property type="evidence" value="ECO:0007669"/>
    <property type="project" value="UniProtKB-KW"/>
</dbReference>
<dbReference type="InterPro" id="IPR013154">
    <property type="entry name" value="ADH-like_N"/>
</dbReference>
<dbReference type="Proteomes" id="UP000253509">
    <property type="component" value="Unassembled WGS sequence"/>
</dbReference>
<name>A0A366IGF6_9MICO</name>
<evidence type="ECO:0000256" key="3">
    <source>
        <dbReference type="ARBA" id="ARBA00013190"/>
    </source>
</evidence>
<dbReference type="SUPFAM" id="SSF51735">
    <property type="entry name" value="NAD(P)-binding Rossmann-fold domains"/>
    <property type="match status" value="1"/>
</dbReference>
<dbReference type="Gene3D" id="3.40.50.720">
    <property type="entry name" value="NAD(P)-binding Rossmann-like Domain"/>
    <property type="match status" value="1"/>
</dbReference>
<comment type="similarity">
    <text evidence="2">Belongs to the zinc-containing alcohol dehydrogenase family.</text>
</comment>
<comment type="caution">
    <text evidence="13">The sequence shown here is derived from an EMBL/GenBank/DDBJ whole genome shotgun (WGS) entry which is preliminary data.</text>
</comment>
<dbReference type="EC" id="1.1.1.1" evidence="3"/>
<dbReference type="SMART" id="SM00829">
    <property type="entry name" value="PKS_ER"/>
    <property type="match status" value="1"/>
</dbReference>
<evidence type="ECO:0000256" key="1">
    <source>
        <dbReference type="ARBA" id="ARBA00001947"/>
    </source>
</evidence>
<dbReference type="InterPro" id="IPR013149">
    <property type="entry name" value="ADH-like_C"/>
</dbReference>
<evidence type="ECO:0000256" key="9">
    <source>
        <dbReference type="ARBA" id="ARBA00049164"/>
    </source>
</evidence>
<evidence type="ECO:0000256" key="8">
    <source>
        <dbReference type="ARBA" id="ARBA00023027"/>
    </source>
</evidence>
<dbReference type="FunFam" id="3.40.50.720:FF:000039">
    <property type="entry name" value="Alcohol dehydrogenase AdhP"/>
    <property type="match status" value="1"/>
</dbReference>
<dbReference type="Gene3D" id="3.90.180.10">
    <property type="entry name" value="Medium-chain alcohol dehydrogenases, catalytic domain"/>
    <property type="match status" value="1"/>
</dbReference>
<keyword evidence="6" id="KW-0862">Zinc</keyword>
<dbReference type="SUPFAM" id="SSF50129">
    <property type="entry name" value="GroES-like"/>
    <property type="match status" value="1"/>
</dbReference>
<evidence type="ECO:0000313" key="13">
    <source>
        <dbReference type="EMBL" id="RBP69225.1"/>
    </source>
</evidence>
<evidence type="ECO:0000256" key="11">
    <source>
        <dbReference type="SAM" id="MobiDB-lite"/>
    </source>
</evidence>
<dbReference type="Pfam" id="PF00107">
    <property type="entry name" value="ADH_zinc_N"/>
    <property type="match status" value="1"/>
</dbReference>
<dbReference type="GO" id="GO:0005737">
    <property type="term" value="C:cytoplasm"/>
    <property type="evidence" value="ECO:0007669"/>
    <property type="project" value="TreeGrafter"/>
</dbReference>
<sequence>MATRMSAVEPARLRPHDFTPEPPEPGWVRVAVAACGMCRADLSTVESGAGDHPVIAGHEIAGTIAELGAGETGYTVGDRVAVGWFGGSCGACRNCRRGDVVHCPDRRIPGISYPGGWSESVTVPRSALARIPDALGFASAAPMGCAGVTMFNAARRIDAGPGAKVAVFGIGGLGHLGVQFATRMGYEVIAIARGRDREELARSLGAAVYLDSSDREPGQALRELGGVDAVISTAPAAEALGELARGLRAHGQLIITGTGAGDLELPVGAIVSNALRITGHLTGSPADIEDAMRFAVLHGIRPMVEERPLEEAQQGLEDLAASAPRFRAVLTTALGRGE</sequence>
<evidence type="ECO:0000256" key="5">
    <source>
        <dbReference type="ARBA" id="ARBA00022723"/>
    </source>
</evidence>
<evidence type="ECO:0000259" key="12">
    <source>
        <dbReference type="SMART" id="SM00829"/>
    </source>
</evidence>
<keyword evidence="5" id="KW-0479">Metal-binding</keyword>
<evidence type="ECO:0000256" key="2">
    <source>
        <dbReference type="ARBA" id="ARBA00008072"/>
    </source>
</evidence>
<evidence type="ECO:0000256" key="6">
    <source>
        <dbReference type="ARBA" id="ARBA00022833"/>
    </source>
</evidence>
<keyword evidence="7" id="KW-0560">Oxidoreductase</keyword>
<protein>
    <recommendedName>
        <fullName evidence="4">Alcohol dehydrogenase</fullName>
        <ecNumber evidence="3">1.1.1.1</ecNumber>
    </recommendedName>
</protein>
<reference evidence="13 14" key="1">
    <citation type="submission" date="2018-06" db="EMBL/GenBank/DDBJ databases">
        <title>Freshwater and sediment microbial communities from various areas in North America, analyzing microbe dynamics in response to fracking.</title>
        <authorList>
            <person name="Lamendella R."/>
        </authorList>
    </citation>
    <scope>NUCLEOTIDE SEQUENCE [LARGE SCALE GENOMIC DNA]</scope>
    <source>
        <strain evidence="13 14">3b_TX</strain>
    </source>
</reference>
<gene>
    <name evidence="13" type="ORF">DFO65_11469</name>
</gene>
<comment type="cofactor">
    <cofactor evidence="1">
        <name>Zn(2+)</name>
        <dbReference type="ChEBI" id="CHEBI:29105"/>
    </cofactor>
</comment>
<dbReference type="Pfam" id="PF08240">
    <property type="entry name" value="ADH_N"/>
    <property type="match status" value="1"/>
</dbReference>
<dbReference type="PANTHER" id="PTHR42940">
    <property type="entry name" value="ALCOHOL DEHYDROGENASE 1-RELATED"/>
    <property type="match status" value="1"/>
</dbReference>
<dbReference type="InterPro" id="IPR020843">
    <property type="entry name" value="ER"/>
</dbReference>
<feature type="region of interest" description="Disordered" evidence="11">
    <location>
        <begin position="1"/>
        <end position="23"/>
    </location>
</feature>
<keyword evidence="8" id="KW-0520">NAD</keyword>
<comment type="catalytic activity">
    <reaction evidence="10">
        <text>a primary alcohol + NAD(+) = an aldehyde + NADH + H(+)</text>
        <dbReference type="Rhea" id="RHEA:10736"/>
        <dbReference type="ChEBI" id="CHEBI:15378"/>
        <dbReference type="ChEBI" id="CHEBI:15734"/>
        <dbReference type="ChEBI" id="CHEBI:17478"/>
        <dbReference type="ChEBI" id="CHEBI:57540"/>
        <dbReference type="ChEBI" id="CHEBI:57945"/>
        <dbReference type="EC" id="1.1.1.1"/>
    </reaction>
</comment>
<evidence type="ECO:0000256" key="7">
    <source>
        <dbReference type="ARBA" id="ARBA00023002"/>
    </source>
</evidence>
<evidence type="ECO:0000313" key="14">
    <source>
        <dbReference type="Proteomes" id="UP000253509"/>
    </source>
</evidence>
<proteinExistence type="inferred from homology"/>
<comment type="catalytic activity">
    <reaction evidence="9">
        <text>a secondary alcohol + NAD(+) = a ketone + NADH + H(+)</text>
        <dbReference type="Rhea" id="RHEA:10740"/>
        <dbReference type="ChEBI" id="CHEBI:15378"/>
        <dbReference type="ChEBI" id="CHEBI:17087"/>
        <dbReference type="ChEBI" id="CHEBI:35681"/>
        <dbReference type="ChEBI" id="CHEBI:57540"/>
        <dbReference type="ChEBI" id="CHEBI:57945"/>
        <dbReference type="EC" id="1.1.1.1"/>
    </reaction>
</comment>
<dbReference type="EMBL" id="QNSB01000014">
    <property type="protein sequence ID" value="RBP69225.1"/>
    <property type="molecule type" value="Genomic_DNA"/>
</dbReference>
<dbReference type="InterPro" id="IPR036291">
    <property type="entry name" value="NAD(P)-bd_dom_sf"/>
</dbReference>
<evidence type="ECO:0000256" key="4">
    <source>
        <dbReference type="ARBA" id="ARBA00016352"/>
    </source>
</evidence>
<dbReference type="AlphaFoldDB" id="A0A366IGF6"/>
<keyword evidence="14" id="KW-1185">Reference proteome</keyword>
<accession>A0A366IGF6</accession>
<dbReference type="PANTHER" id="PTHR42940:SF7">
    <property type="entry name" value="ALCOHOL DEHYDROGENASE-LIKE N-TERMINAL DOMAIN-CONTAINING PROTEIN"/>
    <property type="match status" value="1"/>
</dbReference>